<dbReference type="AlphaFoldDB" id="A0A6J7G1T4"/>
<name>A0A6J7G1T4_9ZZZZ</name>
<evidence type="ECO:0000313" key="2">
    <source>
        <dbReference type="EMBL" id="CAB4901857.1"/>
    </source>
</evidence>
<reference evidence="2" key="1">
    <citation type="submission" date="2020-05" db="EMBL/GenBank/DDBJ databases">
        <authorList>
            <person name="Chiriac C."/>
            <person name="Salcher M."/>
            <person name="Ghai R."/>
            <person name="Kavagutti S V."/>
        </authorList>
    </citation>
    <scope>NUCLEOTIDE SEQUENCE</scope>
</reference>
<protein>
    <submittedName>
        <fullName evidence="2">Unannotated protein</fullName>
    </submittedName>
</protein>
<sequence>MARIVLVHGAFHEKSCWDGAKAALEARGHRVEAFDLPGHGEDKTPLEQVTLQVYADRVVEQLKSDPEPAVLLGHSMGGMVVTQAADDFLAGGGELKQVIYASAFLPEDGQSLVDLAGLPEGAGDMVQANVQVSGEPPIGVLSTEHAIAAFYGECDADVAQAAAARLGPQPILAFVMPVSIDNNRAVTRRYVVTGKDHALPTALQRRLSKHASVVEVAEIDTDHSAFLSKADEFVDVVDRFARS</sequence>
<dbReference type="EMBL" id="CAFBMB010000071">
    <property type="protein sequence ID" value="CAB4901857.1"/>
    <property type="molecule type" value="Genomic_DNA"/>
</dbReference>
<dbReference type="Gene3D" id="3.40.50.1820">
    <property type="entry name" value="alpha/beta hydrolase"/>
    <property type="match status" value="1"/>
</dbReference>
<dbReference type="InterPro" id="IPR000073">
    <property type="entry name" value="AB_hydrolase_1"/>
</dbReference>
<dbReference type="InterPro" id="IPR029058">
    <property type="entry name" value="AB_hydrolase_fold"/>
</dbReference>
<dbReference type="SUPFAM" id="SSF53474">
    <property type="entry name" value="alpha/beta-Hydrolases"/>
    <property type="match status" value="1"/>
</dbReference>
<dbReference type="InterPro" id="IPR052897">
    <property type="entry name" value="Sec-Metab_Biosynth_Hydrolase"/>
</dbReference>
<dbReference type="PANTHER" id="PTHR37017:SF11">
    <property type="entry name" value="ESTERASE_LIPASE_THIOESTERASE DOMAIN-CONTAINING PROTEIN"/>
    <property type="match status" value="1"/>
</dbReference>
<gene>
    <name evidence="2" type="ORF">UFOPK3516_00979</name>
</gene>
<proteinExistence type="predicted"/>
<dbReference type="Pfam" id="PF12697">
    <property type="entry name" value="Abhydrolase_6"/>
    <property type="match status" value="1"/>
</dbReference>
<evidence type="ECO:0000259" key="1">
    <source>
        <dbReference type="Pfam" id="PF12697"/>
    </source>
</evidence>
<organism evidence="2">
    <name type="scientific">freshwater metagenome</name>
    <dbReference type="NCBI Taxonomy" id="449393"/>
    <lineage>
        <taxon>unclassified sequences</taxon>
        <taxon>metagenomes</taxon>
        <taxon>ecological metagenomes</taxon>
    </lineage>
</organism>
<accession>A0A6J7G1T4</accession>
<feature type="domain" description="AB hydrolase-1" evidence="1">
    <location>
        <begin position="4"/>
        <end position="236"/>
    </location>
</feature>
<dbReference type="PANTHER" id="PTHR37017">
    <property type="entry name" value="AB HYDROLASE-1 DOMAIN-CONTAINING PROTEIN-RELATED"/>
    <property type="match status" value="1"/>
</dbReference>